<keyword evidence="2" id="KW-1003">Cell membrane</keyword>
<comment type="subcellular location">
    <subcellularLocation>
        <location evidence="1">Cell membrane</location>
        <topology evidence="1">Multi-pass membrane protein</topology>
    </subcellularLocation>
</comment>
<organism evidence="8 9">
    <name type="scientific">Paenibacillus silvestris</name>
    <dbReference type="NCBI Taxonomy" id="2606219"/>
    <lineage>
        <taxon>Bacteria</taxon>
        <taxon>Bacillati</taxon>
        <taxon>Bacillota</taxon>
        <taxon>Bacilli</taxon>
        <taxon>Bacillales</taxon>
        <taxon>Paenibacillaceae</taxon>
        <taxon>Paenibacillus</taxon>
    </lineage>
</organism>
<sequence>METENILCNIAGFWQRVGMRLLDLIIAGIPCVLLYTYSLKLSVRLGNVIPFVVYWIFFCAAMIFFIVKYGGTPGKLIMKAKIIDKNGERLTILRSVRRIIFYIIGAGCLIPILDLAIQSKIEEKDVVHFLSNSSSMYQSMYSYFGILTIVSDLLVLFNPKRRALHDFIAGSFVVVRGK</sequence>
<evidence type="ECO:0000256" key="5">
    <source>
        <dbReference type="ARBA" id="ARBA00023136"/>
    </source>
</evidence>
<dbReference type="InterPro" id="IPR010432">
    <property type="entry name" value="RDD"/>
</dbReference>
<dbReference type="GO" id="GO:0005886">
    <property type="term" value="C:plasma membrane"/>
    <property type="evidence" value="ECO:0007669"/>
    <property type="project" value="UniProtKB-SubCell"/>
</dbReference>
<protein>
    <recommendedName>
        <fullName evidence="7">RDD domain-containing protein</fullName>
    </recommendedName>
</protein>
<evidence type="ECO:0000313" key="9">
    <source>
        <dbReference type="Proteomes" id="UP000481087"/>
    </source>
</evidence>
<name>A0A6L8V8W6_9BACL</name>
<keyword evidence="3 6" id="KW-0812">Transmembrane</keyword>
<evidence type="ECO:0000256" key="3">
    <source>
        <dbReference type="ARBA" id="ARBA00022692"/>
    </source>
</evidence>
<dbReference type="RefSeq" id="WP_161410122.1">
    <property type="nucleotide sequence ID" value="NZ_WTUZ01000036.1"/>
</dbReference>
<proteinExistence type="predicted"/>
<feature type="transmembrane region" description="Helical" evidence="6">
    <location>
        <begin position="137"/>
        <end position="157"/>
    </location>
</feature>
<dbReference type="Pfam" id="PF06271">
    <property type="entry name" value="RDD"/>
    <property type="match status" value="1"/>
</dbReference>
<comment type="caution">
    <text evidence="8">The sequence shown here is derived from an EMBL/GenBank/DDBJ whole genome shotgun (WGS) entry which is preliminary data.</text>
</comment>
<dbReference type="AlphaFoldDB" id="A0A6L8V8W6"/>
<gene>
    <name evidence="8" type="ORF">GQF01_27210</name>
</gene>
<dbReference type="InterPro" id="IPR051791">
    <property type="entry name" value="Pra-immunoreactive"/>
</dbReference>
<evidence type="ECO:0000256" key="1">
    <source>
        <dbReference type="ARBA" id="ARBA00004651"/>
    </source>
</evidence>
<dbReference type="Proteomes" id="UP000481087">
    <property type="component" value="Unassembled WGS sequence"/>
</dbReference>
<feature type="transmembrane region" description="Helical" evidence="6">
    <location>
        <begin position="21"/>
        <end position="39"/>
    </location>
</feature>
<keyword evidence="5 6" id="KW-0472">Membrane</keyword>
<evidence type="ECO:0000256" key="4">
    <source>
        <dbReference type="ARBA" id="ARBA00022989"/>
    </source>
</evidence>
<feature type="domain" description="RDD" evidence="7">
    <location>
        <begin position="11"/>
        <end position="170"/>
    </location>
</feature>
<feature type="transmembrane region" description="Helical" evidence="6">
    <location>
        <begin position="51"/>
        <end position="71"/>
    </location>
</feature>
<keyword evidence="4 6" id="KW-1133">Transmembrane helix</keyword>
<dbReference type="PANTHER" id="PTHR36115">
    <property type="entry name" value="PROLINE-RICH ANTIGEN HOMOLOG-RELATED"/>
    <property type="match status" value="1"/>
</dbReference>
<evidence type="ECO:0000259" key="7">
    <source>
        <dbReference type="Pfam" id="PF06271"/>
    </source>
</evidence>
<feature type="transmembrane region" description="Helical" evidence="6">
    <location>
        <begin position="99"/>
        <end position="117"/>
    </location>
</feature>
<evidence type="ECO:0000256" key="6">
    <source>
        <dbReference type="SAM" id="Phobius"/>
    </source>
</evidence>
<reference evidence="8 9" key="1">
    <citation type="submission" date="2019-12" db="EMBL/GenBank/DDBJ databases">
        <title>Paenibacillus sp. nov. sp. isolated from soil.</title>
        <authorList>
            <person name="Kim J."/>
            <person name="Jeong S.E."/>
            <person name="Jung H.S."/>
            <person name="Jeon C.O."/>
        </authorList>
    </citation>
    <scope>NUCLEOTIDE SEQUENCE [LARGE SCALE GENOMIC DNA]</scope>
    <source>
        <strain evidence="8 9">5J-6</strain>
    </source>
</reference>
<evidence type="ECO:0000313" key="8">
    <source>
        <dbReference type="EMBL" id="MZQ85799.1"/>
    </source>
</evidence>
<dbReference type="EMBL" id="WTUZ01000036">
    <property type="protein sequence ID" value="MZQ85799.1"/>
    <property type="molecule type" value="Genomic_DNA"/>
</dbReference>
<keyword evidence="9" id="KW-1185">Reference proteome</keyword>
<evidence type="ECO:0000256" key="2">
    <source>
        <dbReference type="ARBA" id="ARBA00022475"/>
    </source>
</evidence>
<accession>A0A6L8V8W6</accession>